<feature type="transmembrane region" description="Helical" evidence="1">
    <location>
        <begin position="43"/>
        <end position="64"/>
    </location>
</feature>
<proteinExistence type="predicted"/>
<feature type="transmembrane region" description="Helical" evidence="1">
    <location>
        <begin position="300"/>
        <end position="323"/>
    </location>
</feature>
<dbReference type="EMBL" id="VORT01000002">
    <property type="protein sequence ID" value="TXD74262.1"/>
    <property type="molecule type" value="Genomic_DNA"/>
</dbReference>
<keyword evidence="1" id="KW-0812">Transmembrane</keyword>
<dbReference type="Pfam" id="PF01757">
    <property type="entry name" value="Acyl_transf_3"/>
    <property type="match status" value="1"/>
</dbReference>
<sequence length="657" mass="76442">MNETGQKKIAINLDEYSKAIDGLRALAVIAVILNHFNNSILPSGFLGVDIFFVISGFVITASLVKRKDGDVSSYIKNFYKRRIKRLYPALIFCICITMILISFFSEFPNESILTGIFAIPGFSNIDLYYNAVDYWGKSAKLNPFTHTWSLGVEEQFYLIFPIVLWITVKRNKKFTNLKKLRGFLIFACITSAILYVYFSRTNQMLAYFMMPFRFWEIGMGCLLYVQLKINGYYIEKLLGKIPFHLIFISLIGVQFLSEKYIIFTTIMVTVLTVLIIAKIKFLEATSSESVFSILTNSISLYIGKISYSLYLWHWVVIVISYWTIGINKYTLPIQLVLIFMLASFSFYFVEKPLRHVNWRKSTYVKIIIFPFSLIIMLFMLQMKLSPNSNHLYLGTTSQKQSQRLIPNKLMQDYNTVSNCSKIRVIGNSHSLHIIPMLSQITNHFNLELIYENHPDYINIPMGDQKDIEKLDIVLSVLDKDDILILSSRNRYLYERPYLSGNGDKWIDHSQLKKERGYGLSIWLKELDKVISETKKKDIQVILFLPNVEFDKQIFNEEDICKNEWFRIPDERCNPNVSINYLNSRFPEAFYKEVNNRASVDTNFYVFNPMPIYCPDLTTCYRTINGVNAFKDTNHLTAEGANLMLDDFFSFLTSNHLL</sequence>
<feature type="transmembrane region" description="Helical" evidence="1">
    <location>
        <begin position="85"/>
        <end position="104"/>
    </location>
</feature>
<dbReference type="GO" id="GO:0016747">
    <property type="term" value="F:acyltransferase activity, transferring groups other than amino-acyl groups"/>
    <property type="evidence" value="ECO:0007669"/>
    <property type="project" value="InterPro"/>
</dbReference>
<keyword evidence="1" id="KW-1133">Transmembrane helix</keyword>
<keyword evidence="4" id="KW-0012">Acyltransferase</keyword>
<dbReference type="PANTHER" id="PTHR23028:SF53">
    <property type="entry name" value="ACYL_TRANSF_3 DOMAIN-CONTAINING PROTEIN"/>
    <property type="match status" value="1"/>
</dbReference>
<evidence type="ECO:0000259" key="3">
    <source>
        <dbReference type="Pfam" id="PF19040"/>
    </source>
</evidence>
<keyword evidence="5" id="KW-1185">Reference proteome</keyword>
<dbReference type="AlphaFoldDB" id="A0A5C6Z3U1"/>
<feature type="transmembrane region" description="Helical" evidence="1">
    <location>
        <begin position="361"/>
        <end position="380"/>
    </location>
</feature>
<dbReference type="PANTHER" id="PTHR23028">
    <property type="entry name" value="ACETYLTRANSFERASE"/>
    <property type="match status" value="1"/>
</dbReference>
<feature type="transmembrane region" description="Helical" evidence="1">
    <location>
        <begin position="237"/>
        <end position="255"/>
    </location>
</feature>
<gene>
    <name evidence="4" type="ORF">ESU54_03140</name>
</gene>
<dbReference type="Pfam" id="PF19040">
    <property type="entry name" value="SGNH"/>
    <property type="match status" value="1"/>
</dbReference>
<reference evidence="4 5" key="1">
    <citation type="submission" date="2019-08" db="EMBL/GenBank/DDBJ databases">
        <title>Genome of Aequorivita antarctica SW49 (type strain).</title>
        <authorList>
            <person name="Bowman J.P."/>
        </authorList>
    </citation>
    <scope>NUCLEOTIDE SEQUENCE [LARGE SCALE GENOMIC DNA]</scope>
    <source>
        <strain evidence="4 5">SW49</strain>
    </source>
</reference>
<protein>
    <submittedName>
        <fullName evidence="4">Acyltransferase</fullName>
    </submittedName>
</protein>
<feature type="domain" description="Acyltransferase 3" evidence="2">
    <location>
        <begin position="19"/>
        <end position="345"/>
    </location>
</feature>
<dbReference type="InterPro" id="IPR002656">
    <property type="entry name" value="Acyl_transf_3_dom"/>
</dbReference>
<dbReference type="GO" id="GO:0016020">
    <property type="term" value="C:membrane"/>
    <property type="evidence" value="ECO:0007669"/>
    <property type="project" value="TreeGrafter"/>
</dbReference>
<dbReference type="GO" id="GO:0009103">
    <property type="term" value="P:lipopolysaccharide biosynthetic process"/>
    <property type="evidence" value="ECO:0007669"/>
    <property type="project" value="TreeGrafter"/>
</dbReference>
<keyword evidence="4" id="KW-0808">Transferase</keyword>
<name>A0A5C6Z3U1_9FLAO</name>
<dbReference type="InterPro" id="IPR050879">
    <property type="entry name" value="Acyltransferase_3"/>
</dbReference>
<feature type="transmembrane region" description="Helical" evidence="1">
    <location>
        <begin position="180"/>
        <end position="198"/>
    </location>
</feature>
<evidence type="ECO:0000313" key="4">
    <source>
        <dbReference type="EMBL" id="TXD74262.1"/>
    </source>
</evidence>
<feature type="transmembrane region" description="Helical" evidence="1">
    <location>
        <begin position="148"/>
        <end position="168"/>
    </location>
</feature>
<dbReference type="Proteomes" id="UP000321497">
    <property type="component" value="Unassembled WGS sequence"/>
</dbReference>
<feature type="transmembrane region" description="Helical" evidence="1">
    <location>
        <begin position="261"/>
        <end position="279"/>
    </location>
</feature>
<evidence type="ECO:0000259" key="2">
    <source>
        <dbReference type="Pfam" id="PF01757"/>
    </source>
</evidence>
<evidence type="ECO:0000256" key="1">
    <source>
        <dbReference type="SAM" id="Phobius"/>
    </source>
</evidence>
<keyword evidence="1" id="KW-0472">Membrane</keyword>
<accession>A0A5C6Z3U1</accession>
<feature type="domain" description="SGNH" evidence="3">
    <location>
        <begin position="421"/>
        <end position="646"/>
    </location>
</feature>
<dbReference type="InterPro" id="IPR043968">
    <property type="entry name" value="SGNH"/>
</dbReference>
<feature type="transmembrane region" description="Helical" evidence="1">
    <location>
        <begin position="329"/>
        <end position="349"/>
    </location>
</feature>
<comment type="caution">
    <text evidence="4">The sequence shown here is derived from an EMBL/GenBank/DDBJ whole genome shotgun (WGS) entry which is preliminary data.</text>
</comment>
<dbReference type="RefSeq" id="WP_146848076.1">
    <property type="nucleotide sequence ID" value="NZ_VORT01000002.1"/>
</dbReference>
<feature type="transmembrane region" description="Helical" evidence="1">
    <location>
        <begin position="204"/>
        <end position="225"/>
    </location>
</feature>
<organism evidence="4 5">
    <name type="scientific">Aequorivita antarctica</name>
    <dbReference type="NCBI Taxonomy" id="153266"/>
    <lineage>
        <taxon>Bacteria</taxon>
        <taxon>Pseudomonadati</taxon>
        <taxon>Bacteroidota</taxon>
        <taxon>Flavobacteriia</taxon>
        <taxon>Flavobacteriales</taxon>
        <taxon>Flavobacteriaceae</taxon>
        <taxon>Aequorivita</taxon>
    </lineage>
</organism>
<evidence type="ECO:0000313" key="5">
    <source>
        <dbReference type="Proteomes" id="UP000321497"/>
    </source>
</evidence>